<keyword evidence="3" id="KW-1185">Reference proteome</keyword>
<evidence type="ECO:0000313" key="3">
    <source>
        <dbReference type="Proteomes" id="UP000001595"/>
    </source>
</evidence>
<sequence length="179" mass="20014">MSSFHCKKVAAVFKSSLQMLIFFFGPGCQTNRTNRKQNYFSSWRAEQQHSPVAQYLDPQREWGAPGQREAAPALPATSGLNFPHTSRPLGRWPSLDPTPLPTHCFSCASRSLTSASRLFTRATSSSSRSCSRRFWASVFCQSAEDGRLVTHRQGLRTPGPPPSPSRLFQFPYTSQQTTL</sequence>
<dbReference type="Ensembl" id="ENSPPYT00000036743.1">
    <property type="protein sequence ID" value="ENSPPYP00000025170.1"/>
    <property type="gene ID" value="ENSPPYG00000030010.1"/>
</dbReference>
<proteinExistence type="predicted"/>
<name>A0A8I5THU5_PONAB</name>
<reference evidence="2" key="1">
    <citation type="submission" date="2008-02" db="EMBL/GenBank/DDBJ databases">
        <title>A 6x draft sequence assembly of the Pongo pygmaeus abelii genome.</title>
        <authorList>
            <person name="Wilson R.K."/>
            <person name="Mardis E."/>
        </authorList>
    </citation>
    <scope>NUCLEOTIDE SEQUENCE [LARGE SCALE GENOMIC DNA]</scope>
</reference>
<evidence type="ECO:0000313" key="2">
    <source>
        <dbReference type="Ensembl" id="ENSPPYP00000025170.1"/>
    </source>
</evidence>
<reference evidence="2" key="3">
    <citation type="submission" date="2025-09" db="UniProtKB">
        <authorList>
            <consortium name="Ensembl"/>
        </authorList>
    </citation>
    <scope>IDENTIFICATION</scope>
</reference>
<feature type="region of interest" description="Disordered" evidence="1">
    <location>
        <begin position="153"/>
        <end position="179"/>
    </location>
</feature>
<organism evidence="2 3">
    <name type="scientific">Pongo abelii</name>
    <name type="common">Sumatran orangutan</name>
    <name type="synonym">Pongo pygmaeus abelii</name>
    <dbReference type="NCBI Taxonomy" id="9601"/>
    <lineage>
        <taxon>Eukaryota</taxon>
        <taxon>Metazoa</taxon>
        <taxon>Chordata</taxon>
        <taxon>Craniata</taxon>
        <taxon>Vertebrata</taxon>
        <taxon>Euteleostomi</taxon>
        <taxon>Mammalia</taxon>
        <taxon>Eutheria</taxon>
        <taxon>Euarchontoglires</taxon>
        <taxon>Primates</taxon>
        <taxon>Haplorrhini</taxon>
        <taxon>Catarrhini</taxon>
        <taxon>Hominidae</taxon>
        <taxon>Pongo</taxon>
    </lineage>
</organism>
<reference evidence="2" key="2">
    <citation type="submission" date="2025-08" db="UniProtKB">
        <authorList>
            <consortium name="Ensembl"/>
        </authorList>
    </citation>
    <scope>IDENTIFICATION</scope>
</reference>
<evidence type="ECO:0000256" key="1">
    <source>
        <dbReference type="SAM" id="MobiDB-lite"/>
    </source>
</evidence>
<accession>A0A8I5THU5</accession>
<protein>
    <submittedName>
        <fullName evidence="2">Uncharacterized protein</fullName>
    </submittedName>
</protein>
<dbReference type="AlphaFoldDB" id="A0A8I5THU5"/>
<dbReference type="Proteomes" id="UP000001595">
    <property type="component" value="Chromosome 2A"/>
</dbReference>
<dbReference type="GeneTree" id="ENSGT01140000286769"/>